<dbReference type="OrthoDB" id="5950087at2759"/>
<dbReference type="GO" id="GO:0005975">
    <property type="term" value="P:carbohydrate metabolic process"/>
    <property type="evidence" value="ECO:0007669"/>
    <property type="project" value="InterPro"/>
</dbReference>
<dbReference type="SUPFAM" id="SSF74650">
    <property type="entry name" value="Galactose mutarotase-like"/>
    <property type="match status" value="1"/>
</dbReference>
<proteinExistence type="predicted"/>
<dbReference type="PANTHER" id="PTHR37322">
    <property type="match status" value="1"/>
</dbReference>
<dbReference type="GO" id="GO:0030246">
    <property type="term" value="F:carbohydrate binding"/>
    <property type="evidence" value="ECO:0007669"/>
    <property type="project" value="InterPro"/>
</dbReference>
<dbReference type="GO" id="GO:0006027">
    <property type="term" value="P:glycosaminoglycan catabolic process"/>
    <property type="evidence" value="ECO:0007669"/>
    <property type="project" value="InterPro"/>
</dbReference>
<dbReference type="InterPro" id="IPR011013">
    <property type="entry name" value="Gal_mutarotase_sf_dom"/>
</dbReference>
<dbReference type="EMBL" id="RCHS01001270">
    <property type="protein sequence ID" value="RMX54417.1"/>
    <property type="molecule type" value="Genomic_DNA"/>
</dbReference>
<dbReference type="PANTHER" id="PTHR37322:SF3">
    <property type="entry name" value="CHONDROITIN SULFATE ABC EXOLYASE"/>
    <property type="match status" value="1"/>
</dbReference>
<keyword evidence="2" id="KW-1185">Reference proteome</keyword>
<organism evidence="1 2">
    <name type="scientific">Pocillopora damicornis</name>
    <name type="common">Cauliflower coral</name>
    <name type="synonym">Millepora damicornis</name>
    <dbReference type="NCBI Taxonomy" id="46731"/>
    <lineage>
        <taxon>Eukaryota</taxon>
        <taxon>Metazoa</taxon>
        <taxon>Cnidaria</taxon>
        <taxon>Anthozoa</taxon>
        <taxon>Hexacorallia</taxon>
        <taxon>Scleractinia</taxon>
        <taxon>Astrocoeniina</taxon>
        <taxon>Pocilloporidae</taxon>
        <taxon>Pocillopora</taxon>
    </lineage>
</organism>
<evidence type="ECO:0000313" key="2">
    <source>
        <dbReference type="Proteomes" id="UP000275408"/>
    </source>
</evidence>
<dbReference type="InterPro" id="IPR014718">
    <property type="entry name" value="GH-type_carb-bd"/>
</dbReference>
<dbReference type="AlphaFoldDB" id="A0A3M6UL71"/>
<reference evidence="1 2" key="1">
    <citation type="journal article" date="2018" name="Sci. Rep.">
        <title>Comparative analysis of the Pocillopora damicornis genome highlights role of immune system in coral evolution.</title>
        <authorList>
            <person name="Cunning R."/>
            <person name="Bay R.A."/>
            <person name="Gillette P."/>
            <person name="Baker A.C."/>
            <person name="Traylor-Knowles N."/>
        </authorList>
    </citation>
    <scope>NUCLEOTIDE SEQUENCE [LARGE SCALE GENOMIC DNA]</scope>
    <source>
        <strain evidence="1">RSMAS</strain>
        <tissue evidence="1">Whole animal</tissue>
    </source>
</reference>
<dbReference type="GO" id="GO:0003824">
    <property type="term" value="F:catalytic activity"/>
    <property type="evidence" value="ECO:0007669"/>
    <property type="project" value="InterPro"/>
</dbReference>
<name>A0A3M6UL71_POCDA</name>
<accession>A0A3M6UL71</accession>
<comment type="caution">
    <text evidence="1">The sequence shown here is derived from an EMBL/GenBank/DDBJ whole genome shotgun (WGS) entry which is preliminary data.</text>
</comment>
<gene>
    <name evidence="1" type="ORF">pdam_00013873</name>
</gene>
<protein>
    <submittedName>
        <fullName evidence="1">Uncharacterized protein</fullName>
    </submittedName>
</protein>
<dbReference type="Proteomes" id="UP000275408">
    <property type="component" value="Unassembled WGS sequence"/>
</dbReference>
<sequence length="142" mass="15520">MLIASSEEALKAHNIDNGWDKTKVPGATTMNLTLWQIRLNKARNFSPLSYVGGVTYKGPEPLSSGVYGMVPEKYSYLCPGSNIKIDNDQKTTKARTILFQSKLAHVQNQNSQTGATVDSSGIYATAWLEHGSTTAKYGYLLS</sequence>
<evidence type="ECO:0000313" key="1">
    <source>
        <dbReference type="EMBL" id="RMX54417.1"/>
    </source>
</evidence>
<dbReference type="InterPro" id="IPR039174">
    <property type="entry name" value="Chondroitin_ABC_lyase"/>
</dbReference>
<dbReference type="Gene3D" id="2.70.98.10">
    <property type="match status" value="1"/>
</dbReference>